<feature type="signal peptide" evidence="6">
    <location>
        <begin position="1"/>
        <end position="24"/>
    </location>
</feature>
<evidence type="ECO:0000256" key="6">
    <source>
        <dbReference type="SAM" id="SignalP"/>
    </source>
</evidence>
<evidence type="ECO:0000256" key="4">
    <source>
        <dbReference type="ARBA" id="ARBA00023180"/>
    </source>
</evidence>
<name>A0A3B4WBF0_SERLL</name>
<evidence type="ECO:0000256" key="3">
    <source>
        <dbReference type="ARBA" id="ARBA00022729"/>
    </source>
</evidence>
<dbReference type="GO" id="GO:0005576">
    <property type="term" value="C:extracellular region"/>
    <property type="evidence" value="ECO:0007669"/>
    <property type="project" value="UniProtKB-SubCell"/>
</dbReference>
<feature type="region of interest" description="Disordered" evidence="5">
    <location>
        <begin position="692"/>
        <end position="714"/>
    </location>
</feature>
<evidence type="ECO:0000256" key="5">
    <source>
        <dbReference type="SAM" id="MobiDB-lite"/>
    </source>
</evidence>
<keyword evidence="4" id="KW-0325">Glycoprotein</keyword>
<feature type="domain" description="VWA7 Ig-like" evidence="8">
    <location>
        <begin position="725"/>
        <end position="830"/>
    </location>
</feature>
<protein>
    <submittedName>
        <fullName evidence="11">von Willebrand factor A domain containing 10, tandem duplicate 2</fullName>
    </submittedName>
</protein>
<proteinExistence type="predicted"/>
<dbReference type="AlphaFoldDB" id="A0A3B4WBF0"/>
<dbReference type="InterPro" id="IPR056475">
    <property type="entry name" value="GBD_Hemicentin/VWA7"/>
</dbReference>
<dbReference type="Pfam" id="PF23619">
    <property type="entry name" value="Ig_VWA7"/>
    <property type="match status" value="1"/>
</dbReference>
<dbReference type="KEGG" id="slal:111659731"/>
<feature type="compositionally biased region" description="Low complexity" evidence="5">
    <location>
        <begin position="696"/>
        <end position="706"/>
    </location>
</feature>
<dbReference type="InterPro" id="IPR036465">
    <property type="entry name" value="vWFA_dom_sf"/>
</dbReference>
<dbReference type="GeneID" id="111659731"/>
<evidence type="ECO:0000313" key="12">
    <source>
        <dbReference type="Proteomes" id="UP000261360"/>
    </source>
</evidence>
<reference evidence="11" key="2">
    <citation type="submission" date="2025-09" db="UniProtKB">
        <authorList>
            <consortium name="Ensembl"/>
        </authorList>
    </citation>
    <scope>IDENTIFICATION</scope>
</reference>
<dbReference type="InterPro" id="IPR056861">
    <property type="entry name" value="HMCN1-like_VWA"/>
</dbReference>
<dbReference type="InterPro" id="IPR057615">
    <property type="entry name" value="Ig_VWA7"/>
</dbReference>
<reference evidence="11" key="1">
    <citation type="submission" date="2025-08" db="UniProtKB">
        <authorList>
            <consortium name="Ensembl"/>
        </authorList>
    </citation>
    <scope>IDENTIFICATION</scope>
</reference>
<feature type="domain" description="VWA7 N-terminal" evidence="10">
    <location>
        <begin position="74"/>
        <end position="302"/>
    </location>
</feature>
<keyword evidence="2" id="KW-0964">Secreted</keyword>
<feature type="chain" id="PRO_5017278216" evidence="6">
    <location>
        <begin position="25"/>
        <end position="974"/>
    </location>
</feature>
<feature type="domain" description="Hemicentin/VWA7 galactose-binding" evidence="7">
    <location>
        <begin position="505"/>
        <end position="604"/>
    </location>
</feature>
<dbReference type="InterPro" id="IPR052577">
    <property type="entry name" value="VWA7"/>
</dbReference>
<dbReference type="GeneTree" id="ENSGT00390000011517"/>
<evidence type="ECO:0000259" key="7">
    <source>
        <dbReference type="Pfam" id="PF23560"/>
    </source>
</evidence>
<evidence type="ECO:0000313" key="11">
    <source>
        <dbReference type="Ensembl" id="ENSSLDP00000001025.1"/>
    </source>
</evidence>
<dbReference type="InterPro" id="IPR056862">
    <property type="entry name" value="VWA7_N"/>
</dbReference>
<sequence>MTARQTVMLLMVVVVLSLPGLIHCFQPLFSFDGNSTTHRDITQRAVLRKTAEVCRDIAASEGRDFSLTIDDSLSADMVQRACSSTGTFTSLLSSVLFRTAIANMYFSNAKVDVVYALSEEHHFDDETFQGGRDVITAGVSAVKASVKLENFVAGRWTLGRVCHTLQDFYSHSNWVELGNKAPYSTLIRPDQPLENLAGPSTPTCRNCTGGNCADNLLPDLLQQGLLTSGYFNIFSSAKPAGKCSHGGSFDKTSKRDPVGGISKDDVGSSHGSLHHKAADLAVNATMELLEDIRVAVGDENFLRLMGLSQSSVLCFVIDTTGSMSDDIAEAKRVSFEIIDSKRGTQQEPSAYILVPFNDPGFGPLIMTTDADVFKDSINMLSANGGGDVPELCLSGLQLALTAAPPSSEIFIFTDAPAKDAHLKSTITALIESTKSVVTFMLTDVLASRRRRRSAQGGISRAMSQSDAQLYRDLARASGGQAIEVTKSDLSVATSVIEDSSASAVVTVFQVVRNPGIPDNFTFTVDGSLRNMTAYITGASSLTFSLTSPTGVSQSSSQSSGPLASLTTAGNLRRLSLDTDNQTGSWQISVNSNSPYSVKVTGQSSVNFIYNLVEAHEGAHGDFSLKEGRPLSGGNASLLVSVTGSDTVKVTEVTLFDSSGPTEVNGSLQSMGSGNFLVTFSGVPPGDFVVRLKGEDSSSTSRSAPSSFQRQASTQIKTSSISVTSQANNTNVEPGSTVSVPFTVTTSTNGVVNDSATGTFTVRANNDRSYASTSPSTVTIATGGGGAANGTVTLTVPSTAASGTDVTLTIEAENAADTDVNYAVLRFSVAAKVTDVTRPVCQEVSTSTSCPSSSSLCASSQWEFIANLTDGINGTGIESITVRQGNGTLNTSTVAGAEGENITVATYSASCCSQNVELAVVDKVGNVGTCVGQARESTTSAPVTTAALNTTSTGGPTLSISRCLWISVAVSLLWK</sequence>
<dbReference type="OrthoDB" id="301415at2759"/>
<dbReference type="Proteomes" id="UP000261360">
    <property type="component" value="Unplaced"/>
</dbReference>
<evidence type="ECO:0000259" key="9">
    <source>
        <dbReference type="Pfam" id="PF25106"/>
    </source>
</evidence>
<dbReference type="RefSeq" id="XP_023268516.1">
    <property type="nucleotide sequence ID" value="XM_023412748.1"/>
</dbReference>
<evidence type="ECO:0000259" key="8">
    <source>
        <dbReference type="Pfam" id="PF23619"/>
    </source>
</evidence>
<keyword evidence="3 6" id="KW-0732">Signal</keyword>
<organism evidence="11 12">
    <name type="scientific">Seriola lalandi dorsalis</name>
    <dbReference type="NCBI Taxonomy" id="1841481"/>
    <lineage>
        <taxon>Eukaryota</taxon>
        <taxon>Metazoa</taxon>
        <taxon>Chordata</taxon>
        <taxon>Craniata</taxon>
        <taxon>Vertebrata</taxon>
        <taxon>Euteleostomi</taxon>
        <taxon>Actinopterygii</taxon>
        <taxon>Neopterygii</taxon>
        <taxon>Teleostei</taxon>
        <taxon>Neoteleostei</taxon>
        <taxon>Acanthomorphata</taxon>
        <taxon>Carangaria</taxon>
        <taxon>Carangiformes</taxon>
        <taxon>Carangidae</taxon>
        <taxon>Seriola</taxon>
    </lineage>
</organism>
<dbReference type="CTD" id="557188"/>
<dbReference type="PANTHER" id="PTHR14905">
    <property type="entry name" value="NG37"/>
    <property type="match status" value="1"/>
</dbReference>
<feature type="domain" description="Hemicentin-1-like von Willebrand factor A" evidence="9">
    <location>
        <begin position="313"/>
        <end position="486"/>
    </location>
</feature>
<evidence type="ECO:0000259" key="10">
    <source>
        <dbReference type="Pfam" id="PF25107"/>
    </source>
</evidence>
<dbReference type="Ensembl" id="ENSSLDT00000001094.1">
    <property type="protein sequence ID" value="ENSSLDP00000001025.1"/>
    <property type="gene ID" value="ENSSLDG00000000911.1"/>
</dbReference>
<keyword evidence="12" id="KW-1185">Reference proteome</keyword>
<evidence type="ECO:0000256" key="2">
    <source>
        <dbReference type="ARBA" id="ARBA00022525"/>
    </source>
</evidence>
<accession>A0A3B4WBF0</accession>
<dbReference type="Pfam" id="PF25107">
    <property type="entry name" value="VWA7_N"/>
    <property type="match status" value="1"/>
</dbReference>
<dbReference type="Gene3D" id="3.40.50.410">
    <property type="entry name" value="von Willebrand factor, type A domain"/>
    <property type="match status" value="1"/>
</dbReference>
<dbReference type="Pfam" id="PF25106">
    <property type="entry name" value="VWA_4"/>
    <property type="match status" value="1"/>
</dbReference>
<evidence type="ECO:0000256" key="1">
    <source>
        <dbReference type="ARBA" id="ARBA00004613"/>
    </source>
</evidence>
<dbReference type="PANTHER" id="PTHR14905:SF18">
    <property type="entry name" value="VON WILLEBRAND FACTOR A DOMAIN-CONTAINING 10, TANDEM DUPLICATE 1-RELATED"/>
    <property type="match status" value="1"/>
</dbReference>
<comment type="subcellular location">
    <subcellularLocation>
        <location evidence="1">Secreted</location>
    </subcellularLocation>
</comment>
<dbReference type="Pfam" id="PF23560">
    <property type="entry name" value="GBD_Hemicentin"/>
    <property type="match status" value="1"/>
</dbReference>
<dbReference type="SUPFAM" id="SSF53300">
    <property type="entry name" value="vWA-like"/>
    <property type="match status" value="1"/>
</dbReference>